<sequence>MTYWLIPIQEDMWEVIKEKGIYGYKENLQQYIKNGDLLIIYISKYYAKTYGGKIVGVVKVTSDWFYDETPVFPEEIVRNKAIFPHRVKVEVENVGVCDFRDILDKINFIEDKLQMAKYLRNAPANLKRPIPEGDAKIIEECLLLHV</sequence>
<evidence type="ECO:0000259" key="1">
    <source>
        <dbReference type="Pfam" id="PF01878"/>
    </source>
</evidence>
<keyword evidence="3" id="KW-1185">Reference proteome</keyword>
<dbReference type="InterPro" id="IPR015947">
    <property type="entry name" value="PUA-like_sf"/>
</dbReference>
<dbReference type="EMBL" id="JFZT01000057">
    <property type="protein sequence ID" value="EZQ02030.1"/>
    <property type="molecule type" value="Genomic_DNA"/>
</dbReference>
<feature type="domain" description="EVE" evidence="1">
    <location>
        <begin position="2"/>
        <end position="141"/>
    </location>
</feature>
<dbReference type="AlphaFoldDB" id="A0A031LKL1"/>
<dbReference type="Proteomes" id="UP000024332">
    <property type="component" value="Unassembled WGS sequence"/>
</dbReference>
<dbReference type="SUPFAM" id="SSF88697">
    <property type="entry name" value="PUA domain-like"/>
    <property type="match status" value="1"/>
</dbReference>
<comment type="caution">
    <text evidence="2">The sequence shown here is derived from an EMBL/GenBank/DDBJ whole genome shotgun (WGS) entry which is preliminary data.</text>
</comment>
<proteinExistence type="predicted"/>
<name>A0A031LKL1_9CREN</name>
<evidence type="ECO:0000313" key="3">
    <source>
        <dbReference type="Proteomes" id="UP000024332"/>
    </source>
</evidence>
<dbReference type="STRING" id="1160895.CM19_11195"/>
<dbReference type="NCBIfam" id="NF002008">
    <property type="entry name" value="PRK00809.1"/>
    <property type="match status" value="1"/>
</dbReference>
<protein>
    <recommendedName>
        <fullName evidence="1">EVE domain-containing protein</fullName>
    </recommendedName>
</protein>
<reference evidence="2 3" key="1">
    <citation type="submission" date="2014-03" db="EMBL/GenBank/DDBJ databases">
        <title>Draft genome sequence of the novel thermoacidophilic archaea Acidianus copahuensis ALE1 strain, isolated from Copahue volcanic area in Neuquen Argentina.</title>
        <authorList>
            <person name="Urbieta M.S."/>
            <person name="Rascovan N."/>
            <person name="Castro C."/>
            <person name="Revale S."/>
            <person name="Giaveno M.A."/>
            <person name="Vazquez M.P."/>
            <person name="Donati E.R."/>
        </authorList>
    </citation>
    <scope>NUCLEOTIDE SEQUENCE [LARGE SCALE GENOMIC DNA]</scope>
    <source>
        <strain evidence="2 3">ALE1</strain>
    </source>
</reference>
<accession>A0A031LKL1</accession>
<dbReference type="OrthoDB" id="35872at2157"/>
<dbReference type="Gene3D" id="3.10.590.10">
    <property type="entry name" value="ph1033 like domains"/>
    <property type="match status" value="1"/>
</dbReference>
<evidence type="ECO:0000313" key="2">
    <source>
        <dbReference type="EMBL" id="EZQ02030.1"/>
    </source>
</evidence>
<dbReference type="CDD" id="cd21132">
    <property type="entry name" value="EVE-like"/>
    <property type="match status" value="1"/>
</dbReference>
<dbReference type="PANTHER" id="PTHR39661">
    <property type="entry name" value="UPF0310 PROTEIN MJECL36"/>
    <property type="match status" value="1"/>
</dbReference>
<dbReference type="RefSeq" id="WP_048100418.1">
    <property type="nucleotide sequence ID" value="NZ_JFZT01000057.1"/>
</dbReference>
<organism evidence="2 3">
    <name type="scientific">Candidatus Acidianus copahuensis</name>
    <dbReference type="NCBI Taxonomy" id="1160895"/>
    <lineage>
        <taxon>Archaea</taxon>
        <taxon>Thermoproteota</taxon>
        <taxon>Thermoprotei</taxon>
        <taxon>Sulfolobales</taxon>
        <taxon>Sulfolobaceae</taxon>
        <taxon>Acidianus</taxon>
    </lineage>
</organism>
<dbReference type="PANTHER" id="PTHR39661:SF1">
    <property type="entry name" value="UPF0310 PROTEIN MJECL36"/>
    <property type="match status" value="1"/>
</dbReference>
<dbReference type="Pfam" id="PF01878">
    <property type="entry name" value="EVE"/>
    <property type="match status" value="1"/>
</dbReference>
<dbReference type="InterPro" id="IPR002740">
    <property type="entry name" value="EVE_domain"/>
</dbReference>
<gene>
    <name evidence="2" type="ORF">CM19_11195</name>
</gene>